<dbReference type="EMBL" id="MHCV01000012">
    <property type="protein sequence ID" value="OGY27780.1"/>
    <property type="molecule type" value="Genomic_DNA"/>
</dbReference>
<dbReference type="AlphaFoldDB" id="A0A1G1WK42"/>
<sequence>MPTDSDRDESSAGEDPSRIWTSLAGREEVLSMEQFRVDCEWTSSHYRELQGQYPRCWVAVYQGQVVATNKRDQASLIRTLQSKGLPLEQVVVRYIHAKGEGRSQILLRAA</sequence>
<gene>
    <name evidence="1" type="ORF">A2864_02260</name>
</gene>
<organism evidence="1 2">
    <name type="scientific">Candidatus Woykebacteria bacterium RIFCSPHIGHO2_01_FULL_39_12</name>
    <dbReference type="NCBI Taxonomy" id="1802599"/>
    <lineage>
        <taxon>Bacteria</taxon>
        <taxon>Candidatus Woykeibacteriota</taxon>
    </lineage>
</organism>
<dbReference type="Proteomes" id="UP000177900">
    <property type="component" value="Unassembled WGS sequence"/>
</dbReference>
<comment type="caution">
    <text evidence="1">The sequence shown here is derived from an EMBL/GenBank/DDBJ whole genome shotgun (WGS) entry which is preliminary data.</text>
</comment>
<protein>
    <recommendedName>
        <fullName evidence="3">DUF5678 domain-containing protein</fullName>
    </recommendedName>
</protein>
<evidence type="ECO:0000313" key="2">
    <source>
        <dbReference type="Proteomes" id="UP000177900"/>
    </source>
</evidence>
<reference evidence="1 2" key="1">
    <citation type="journal article" date="2016" name="Nat. Commun.">
        <title>Thousands of microbial genomes shed light on interconnected biogeochemical processes in an aquifer system.</title>
        <authorList>
            <person name="Anantharaman K."/>
            <person name="Brown C.T."/>
            <person name="Hug L.A."/>
            <person name="Sharon I."/>
            <person name="Castelle C.J."/>
            <person name="Probst A.J."/>
            <person name="Thomas B.C."/>
            <person name="Singh A."/>
            <person name="Wilkins M.J."/>
            <person name="Karaoz U."/>
            <person name="Brodie E.L."/>
            <person name="Williams K.H."/>
            <person name="Hubbard S.S."/>
            <person name="Banfield J.F."/>
        </authorList>
    </citation>
    <scope>NUCLEOTIDE SEQUENCE [LARGE SCALE GENOMIC DNA]</scope>
</reference>
<evidence type="ECO:0008006" key="3">
    <source>
        <dbReference type="Google" id="ProtNLM"/>
    </source>
</evidence>
<accession>A0A1G1WK42</accession>
<evidence type="ECO:0000313" key="1">
    <source>
        <dbReference type="EMBL" id="OGY27780.1"/>
    </source>
</evidence>
<name>A0A1G1WK42_9BACT</name>
<proteinExistence type="predicted"/>